<protein>
    <submittedName>
        <fullName evidence="1">Uncharacterized protein</fullName>
    </submittedName>
</protein>
<accession>A0A8H4KF59</accession>
<dbReference type="AlphaFoldDB" id="A0A8H4KF59"/>
<reference evidence="1" key="1">
    <citation type="submission" date="2020-01" db="EMBL/GenBank/DDBJ databases">
        <title>Identification and distribution of gene clusters putatively required for synthesis of sphingolipid metabolism inhibitors in phylogenetically diverse species of the filamentous fungus Fusarium.</title>
        <authorList>
            <person name="Kim H.-S."/>
            <person name="Busman M."/>
            <person name="Brown D.W."/>
            <person name="Divon H."/>
            <person name="Uhlig S."/>
            <person name="Proctor R.H."/>
        </authorList>
    </citation>
    <scope>NUCLEOTIDE SEQUENCE</scope>
    <source>
        <strain evidence="1">NRRL 53441</strain>
    </source>
</reference>
<dbReference type="EMBL" id="JAADJG010000371">
    <property type="protein sequence ID" value="KAF4447894.1"/>
    <property type="molecule type" value="Genomic_DNA"/>
</dbReference>
<gene>
    <name evidence="1" type="ORF">F53441_8644</name>
</gene>
<proteinExistence type="predicted"/>
<dbReference type="Proteomes" id="UP000605986">
    <property type="component" value="Unassembled WGS sequence"/>
</dbReference>
<keyword evidence="2" id="KW-1185">Reference proteome</keyword>
<organism evidence="1 2">
    <name type="scientific">Fusarium austroafricanum</name>
    <dbReference type="NCBI Taxonomy" id="2364996"/>
    <lineage>
        <taxon>Eukaryota</taxon>
        <taxon>Fungi</taxon>
        <taxon>Dikarya</taxon>
        <taxon>Ascomycota</taxon>
        <taxon>Pezizomycotina</taxon>
        <taxon>Sordariomycetes</taxon>
        <taxon>Hypocreomycetidae</taxon>
        <taxon>Hypocreales</taxon>
        <taxon>Nectriaceae</taxon>
        <taxon>Fusarium</taxon>
        <taxon>Fusarium concolor species complex</taxon>
    </lineage>
</organism>
<evidence type="ECO:0000313" key="1">
    <source>
        <dbReference type="EMBL" id="KAF4447894.1"/>
    </source>
</evidence>
<sequence>MPQCPTNKEALLAFIEKRIREEDKTELTVKVIVPHWENLRDLLFSSADRETAIQISANRFFRRYREEFDLEREWNEEWMMTKKNLEETAAYALDVLGSIAIELACEVPFDSQEHDTLARVLLAVQENATQTFNPEVRLLSPLNPHID</sequence>
<comment type="caution">
    <text evidence="1">The sequence shown here is derived from an EMBL/GenBank/DDBJ whole genome shotgun (WGS) entry which is preliminary data.</text>
</comment>
<name>A0A8H4KF59_9HYPO</name>
<evidence type="ECO:0000313" key="2">
    <source>
        <dbReference type="Proteomes" id="UP000605986"/>
    </source>
</evidence>